<sequence>MVKQIPNFDNFPCHTQAMERCVKIITDVSIKVCDEESRDGYIRAKLNTRKNLPICESNCQYYASRRE</sequence>
<protein>
    <submittedName>
        <fullName evidence="1">Uncharacterized protein</fullName>
    </submittedName>
</protein>
<accession>A0A9N9T8H2</accession>
<keyword evidence="2" id="KW-1185">Reference proteome</keyword>
<dbReference type="EMBL" id="OU898283">
    <property type="protein sequence ID" value="CAG9839024.1"/>
    <property type="molecule type" value="Genomic_DNA"/>
</dbReference>
<name>A0A9N9T8H2_DIABA</name>
<dbReference type="Proteomes" id="UP001153709">
    <property type="component" value="Chromosome 8"/>
</dbReference>
<dbReference type="PANTHER" id="PTHR46409">
    <property type="entry name" value="HTH PSQ-TYPE DOMAIN-CONTAINING PROTEIN"/>
    <property type="match status" value="1"/>
</dbReference>
<evidence type="ECO:0000313" key="1">
    <source>
        <dbReference type="EMBL" id="CAG9839024.1"/>
    </source>
</evidence>
<gene>
    <name evidence="1" type="ORF">DIABBA_LOCUS11832</name>
</gene>
<dbReference type="OrthoDB" id="6766422at2759"/>
<evidence type="ECO:0000313" key="2">
    <source>
        <dbReference type="Proteomes" id="UP001153709"/>
    </source>
</evidence>
<organism evidence="1 2">
    <name type="scientific">Diabrotica balteata</name>
    <name type="common">Banded cucumber beetle</name>
    <dbReference type="NCBI Taxonomy" id="107213"/>
    <lineage>
        <taxon>Eukaryota</taxon>
        <taxon>Metazoa</taxon>
        <taxon>Ecdysozoa</taxon>
        <taxon>Arthropoda</taxon>
        <taxon>Hexapoda</taxon>
        <taxon>Insecta</taxon>
        <taxon>Pterygota</taxon>
        <taxon>Neoptera</taxon>
        <taxon>Endopterygota</taxon>
        <taxon>Coleoptera</taxon>
        <taxon>Polyphaga</taxon>
        <taxon>Cucujiformia</taxon>
        <taxon>Chrysomeloidea</taxon>
        <taxon>Chrysomelidae</taxon>
        <taxon>Galerucinae</taxon>
        <taxon>Diabroticina</taxon>
        <taxon>Diabroticites</taxon>
        <taxon>Diabrotica</taxon>
    </lineage>
</organism>
<proteinExistence type="predicted"/>
<reference evidence="1" key="1">
    <citation type="submission" date="2022-01" db="EMBL/GenBank/DDBJ databases">
        <authorList>
            <person name="King R."/>
        </authorList>
    </citation>
    <scope>NUCLEOTIDE SEQUENCE</scope>
</reference>
<dbReference type="PANTHER" id="PTHR46409:SF1">
    <property type="entry name" value="HTH PSQ-TYPE DOMAIN-CONTAINING PROTEIN"/>
    <property type="match status" value="1"/>
</dbReference>
<dbReference type="AlphaFoldDB" id="A0A9N9T8H2"/>